<evidence type="ECO:0000313" key="7">
    <source>
        <dbReference type="Proteomes" id="UP000466794"/>
    </source>
</evidence>
<dbReference type="SUPFAM" id="SSF48498">
    <property type="entry name" value="Tetracyclin repressor-like, C-terminal domain"/>
    <property type="match status" value="1"/>
</dbReference>
<dbReference type="InterPro" id="IPR036271">
    <property type="entry name" value="Tet_transcr_reg_TetR-rel_C_sf"/>
</dbReference>
<dbReference type="SUPFAM" id="SSF46689">
    <property type="entry name" value="Homeodomain-like"/>
    <property type="match status" value="1"/>
</dbReference>
<keyword evidence="3" id="KW-0804">Transcription</keyword>
<dbReference type="InterPro" id="IPR009057">
    <property type="entry name" value="Homeodomain-like_sf"/>
</dbReference>
<comment type="caution">
    <text evidence="6">The sequence shown here is derived from an EMBL/GenBank/DDBJ whole genome shotgun (WGS) entry which is preliminary data.</text>
</comment>
<dbReference type="PANTHER" id="PTHR47506">
    <property type="entry name" value="TRANSCRIPTIONAL REGULATORY PROTEIN"/>
    <property type="match status" value="1"/>
</dbReference>
<dbReference type="EMBL" id="WRPP01000001">
    <property type="protein sequence ID" value="MVU77176.1"/>
    <property type="molecule type" value="Genomic_DNA"/>
</dbReference>
<accession>A0A7K1US49</accession>
<dbReference type="Pfam" id="PF00440">
    <property type="entry name" value="TetR_N"/>
    <property type="match status" value="1"/>
</dbReference>
<name>A0A7K1US49_9NOCA</name>
<dbReference type="InterPro" id="IPR011075">
    <property type="entry name" value="TetR_C"/>
</dbReference>
<evidence type="ECO:0000259" key="5">
    <source>
        <dbReference type="PROSITE" id="PS50977"/>
    </source>
</evidence>
<organism evidence="6 7">
    <name type="scientific">Nocardia terrae</name>
    <dbReference type="NCBI Taxonomy" id="2675851"/>
    <lineage>
        <taxon>Bacteria</taxon>
        <taxon>Bacillati</taxon>
        <taxon>Actinomycetota</taxon>
        <taxon>Actinomycetes</taxon>
        <taxon>Mycobacteriales</taxon>
        <taxon>Nocardiaceae</taxon>
        <taxon>Nocardia</taxon>
    </lineage>
</organism>
<evidence type="ECO:0000313" key="6">
    <source>
        <dbReference type="EMBL" id="MVU77176.1"/>
    </source>
</evidence>
<gene>
    <name evidence="6" type="ORF">GPX89_07935</name>
</gene>
<keyword evidence="2 4" id="KW-0238">DNA-binding</keyword>
<evidence type="ECO:0000256" key="2">
    <source>
        <dbReference type="ARBA" id="ARBA00023125"/>
    </source>
</evidence>
<feature type="domain" description="HTH tetR-type" evidence="5">
    <location>
        <begin position="6"/>
        <end position="66"/>
    </location>
</feature>
<sequence>MADIKHFDPDRALAQVERLFWENGAAATSIQDVSSSTGLNRSSLYATFGDKRELYRAALRRYLDRRALPAFEALAADGRGLPGVRDFFSALIDYRSSGKYAGWGCLVVNAHGGTERDDPEVSAALDEHHARLRDAFRRALAVAEDAGQLRPGTSLDASAEMLAMLAYGINVRSRAGASADVLHEVAAASIGLLAAPEAQL</sequence>
<dbReference type="RefSeq" id="WP_198347297.1">
    <property type="nucleotide sequence ID" value="NZ_WRPP01000001.1"/>
</dbReference>
<dbReference type="Gene3D" id="1.10.357.10">
    <property type="entry name" value="Tetracycline Repressor, domain 2"/>
    <property type="match status" value="1"/>
</dbReference>
<dbReference type="PROSITE" id="PS50977">
    <property type="entry name" value="HTH_TETR_2"/>
    <property type="match status" value="1"/>
</dbReference>
<dbReference type="AlphaFoldDB" id="A0A7K1US49"/>
<evidence type="ECO:0000256" key="1">
    <source>
        <dbReference type="ARBA" id="ARBA00023015"/>
    </source>
</evidence>
<dbReference type="Gene3D" id="1.10.10.60">
    <property type="entry name" value="Homeodomain-like"/>
    <property type="match status" value="1"/>
</dbReference>
<evidence type="ECO:0000256" key="3">
    <source>
        <dbReference type="ARBA" id="ARBA00023163"/>
    </source>
</evidence>
<reference evidence="6 7" key="1">
    <citation type="submission" date="2019-12" db="EMBL/GenBank/DDBJ databases">
        <title>Nocardia sp. nov. ET3-3 isolated from soil.</title>
        <authorList>
            <person name="Kanchanasin P."/>
            <person name="Tanasupawat S."/>
            <person name="Yuki M."/>
            <person name="Kudo T."/>
        </authorList>
    </citation>
    <scope>NUCLEOTIDE SEQUENCE [LARGE SCALE GENOMIC DNA]</scope>
    <source>
        <strain evidence="6 7">ET3-3</strain>
    </source>
</reference>
<dbReference type="Pfam" id="PF16925">
    <property type="entry name" value="TetR_C_13"/>
    <property type="match status" value="1"/>
</dbReference>
<evidence type="ECO:0000256" key="4">
    <source>
        <dbReference type="PROSITE-ProRule" id="PRU00335"/>
    </source>
</evidence>
<keyword evidence="1" id="KW-0805">Transcription regulation</keyword>
<keyword evidence="7" id="KW-1185">Reference proteome</keyword>
<dbReference type="PANTHER" id="PTHR47506:SF1">
    <property type="entry name" value="HTH-TYPE TRANSCRIPTIONAL REGULATOR YJDC"/>
    <property type="match status" value="1"/>
</dbReference>
<dbReference type="GO" id="GO:0003677">
    <property type="term" value="F:DNA binding"/>
    <property type="evidence" value="ECO:0007669"/>
    <property type="project" value="UniProtKB-UniRule"/>
</dbReference>
<dbReference type="InterPro" id="IPR001647">
    <property type="entry name" value="HTH_TetR"/>
</dbReference>
<protein>
    <submittedName>
        <fullName evidence="6">TetR family transcriptional regulator</fullName>
    </submittedName>
</protein>
<proteinExistence type="predicted"/>
<feature type="DNA-binding region" description="H-T-H motif" evidence="4">
    <location>
        <begin position="29"/>
        <end position="48"/>
    </location>
</feature>
<dbReference type="Proteomes" id="UP000466794">
    <property type="component" value="Unassembled WGS sequence"/>
</dbReference>